<keyword evidence="4" id="KW-1185">Reference proteome</keyword>
<evidence type="ECO:0000313" key="3">
    <source>
        <dbReference type="EnsemblPlants" id="Bo3g091450.1"/>
    </source>
</evidence>
<dbReference type="InterPro" id="IPR040256">
    <property type="entry name" value="At4g02000-like"/>
</dbReference>
<accession>A0A0D3BDZ9</accession>
<evidence type="ECO:0000259" key="2">
    <source>
        <dbReference type="Pfam" id="PF14111"/>
    </source>
</evidence>
<dbReference type="SUPFAM" id="SSF56219">
    <property type="entry name" value="DNase I-like"/>
    <property type="match status" value="1"/>
</dbReference>
<proteinExistence type="predicted"/>
<dbReference type="InterPro" id="IPR036691">
    <property type="entry name" value="Endo/exonu/phosph_ase_sf"/>
</dbReference>
<dbReference type="Gramene" id="Bo3g091450.1">
    <property type="protein sequence ID" value="Bo3g091450.1"/>
    <property type="gene ID" value="Bo3g091450"/>
</dbReference>
<dbReference type="InterPro" id="IPR025558">
    <property type="entry name" value="DUF4283"/>
</dbReference>
<reference evidence="3" key="2">
    <citation type="submission" date="2015-03" db="UniProtKB">
        <authorList>
            <consortium name="EnsemblPlants"/>
        </authorList>
    </citation>
    <scope>IDENTIFICATION</scope>
</reference>
<protein>
    <recommendedName>
        <fullName evidence="2">DUF4283 domain-containing protein</fullName>
    </recommendedName>
</protein>
<reference evidence="3 4" key="1">
    <citation type="journal article" date="2014" name="Genome Biol.">
        <title>Transcriptome and methylome profiling reveals relics of genome dominance in the mesopolyploid Brassica oleracea.</title>
        <authorList>
            <person name="Parkin I.A."/>
            <person name="Koh C."/>
            <person name="Tang H."/>
            <person name="Robinson S.J."/>
            <person name="Kagale S."/>
            <person name="Clarke W.E."/>
            <person name="Town C.D."/>
            <person name="Nixon J."/>
            <person name="Krishnakumar V."/>
            <person name="Bidwell S.L."/>
            <person name="Denoeud F."/>
            <person name="Belcram H."/>
            <person name="Links M.G."/>
            <person name="Just J."/>
            <person name="Clarke C."/>
            <person name="Bender T."/>
            <person name="Huebert T."/>
            <person name="Mason A.S."/>
            <person name="Pires J.C."/>
            <person name="Barker G."/>
            <person name="Moore J."/>
            <person name="Walley P.G."/>
            <person name="Manoli S."/>
            <person name="Batley J."/>
            <person name="Edwards D."/>
            <person name="Nelson M.N."/>
            <person name="Wang X."/>
            <person name="Paterson A.H."/>
            <person name="King G."/>
            <person name="Bancroft I."/>
            <person name="Chalhoub B."/>
            <person name="Sharpe A.G."/>
        </authorList>
    </citation>
    <scope>NUCLEOTIDE SEQUENCE</scope>
    <source>
        <strain evidence="3 4">cv. TO1000</strain>
    </source>
</reference>
<sequence length="586" mass="64965">MQSHWATPGHASAAKPQSPTSGDVLLSPPFPPDPPDPPSHLLPLTTDVSQTQKQSVAVADTTMVQSSPENCPTITIPSLNQTEIGSHSTVPATGNPNQTSSSNPTISLSVNSTDRYKLLSPSTKSPLLTNKALNLPPPINHLPPSVQVNAATPTVQSTPHSSSYTSPPVAVLQTTSTLADQLRIKGDKSLKRLAPLKLAENGRPRVLIPDSVFHKGAELHKDFIICYFNGRPPPFGQIQSVLSHMWGKGRKLEIHNNPLQRSAIVRIPSDYLRQKILEKNIWYVGDSMFHTAQWSSAHSAATPPLSSIQIWAHLTGVPLHLRYQHSLSLVAGLVGDPKETDDFTLNLVSLTLSHVKVEVDLTRPLPRVVEFERQSGEVVEVQVDYPWLPPTCSHCKELGYVVRNCLMYTPPKNPPAETESAQNKKDKVHVSASHTQIPSSSLETPFIFLMSVKLFFWNIRDLNDPNKHRPFMDWLNSHRPIFGSILETYIKELSLASLMNSVCRGWHYTSNHLSDEDGHIVLIWKDPTKVCVLSQSRQTITCELQLPNCSPIIYTAIYASNLSEERNNLWVELLNLHTTYDLASTP</sequence>
<name>A0A0D3BDZ9_BRAOL</name>
<feature type="region of interest" description="Disordered" evidence="1">
    <location>
        <begin position="1"/>
        <end position="50"/>
    </location>
</feature>
<organism evidence="3 4">
    <name type="scientific">Brassica oleracea var. oleracea</name>
    <dbReference type="NCBI Taxonomy" id="109376"/>
    <lineage>
        <taxon>Eukaryota</taxon>
        <taxon>Viridiplantae</taxon>
        <taxon>Streptophyta</taxon>
        <taxon>Embryophyta</taxon>
        <taxon>Tracheophyta</taxon>
        <taxon>Spermatophyta</taxon>
        <taxon>Magnoliopsida</taxon>
        <taxon>eudicotyledons</taxon>
        <taxon>Gunneridae</taxon>
        <taxon>Pentapetalae</taxon>
        <taxon>rosids</taxon>
        <taxon>malvids</taxon>
        <taxon>Brassicales</taxon>
        <taxon>Brassicaceae</taxon>
        <taxon>Brassiceae</taxon>
        <taxon>Brassica</taxon>
    </lineage>
</organism>
<dbReference type="Proteomes" id="UP000032141">
    <property type="component" value="Chromosome C3"/>
</dbReference>
<dbReference type="eggNOG" id="KOG1075">
    <property type="taxonomic scope" value="Eukaryota"/>
</dbReference>
<feature type="domain" description="DUF4283" evidence="2">
    <location>
        <begin position="217"/>
        <end position="299"/>
    </location>
</feature>
<dbReference type="HOGENOM" id="CLU_017808_0_0_1"/>
<dbReference type="PANTHER" id="PTHR31286:SF90">
    <property type="entry name" value="DUF4283 DOMAIN-CONTAINING PROTEIN"/>
    <property type="match status" value="1"/>
</dbReference>
<feature type="region of interest" description="Disordered" evidence="1">
    <location>
        <begin position="84"/>
        <end position="109"/>
    </location>
</feature>
<dbReference type="PANTHER" id="PTHR31286">
    <property type="entry name" value="GLYCINE-RICH CELL WALL STRUCTURAL PROTEIN 1.8-LIKE"/>
    <property type="match status" value="1"/>
</dbReference>
<dbReference type="EnsemblPlants" id="Bo3g091450.1">
    <property type="protein sequence ID" value="Bo3g091450.1"/>
    <property type="gene ID" value="Bo3g091450"/>
</dbReference>
<dbReference type="OMA" id="TITCELQ"/>
<evidence type="ECO:0000313" key="4">
    <source>
        <dbReference type="Proteomes" id="UP000032141"/>
    </source>
</evidence>
<evidence type="ECO:0000256" key="1">
    <source>
        <dbReference type="SAM" id="MobiDB-lite"/>
    </source>
</evidence>
<dbReference type="Pfam" id="PF14111">
    <property type="entry name" value="DUF4283"/>
    <property type="match status" value="1"/>
</dbReference>
<dbReference type="Gene3D" id="3.60.10.10">
    <property type="entry name" value="Endonuclease/exonuclease/phosphatase"/>
    <property type="match status" value="1"/>
</dbReference>
<dbReference type="AlphaFoldDB" id="A0A0D3BDZ9"/>
<feature type="compositionally biased region" description="Pro residues" evidence="1">
    <location>
        <begin position="28"/>
        <end position="40"/>
    </location>
</feature>